<dbReference type="EMBL" id="AP019308">
    <property type="protein sequence ID" value="BBH23057.1"/>
    <property type="molecule type" value="Genomic_DNA"/>
</dbReference>
<reference evidence="1 2" key="1">
    <citation type="submission" date="2018-11" db="EMBL/GenBank/DDBJ databases">
        <title>Complete genome sequence of Paenibacillus baekrokdamisoli strain KCTC 33723.</title>
        <authorList>
            <person name="Kang S.W."/>
            <person name="Lee K.C."/>
            <person name="Kim K.K."/>
            <person name="Kim J.S."/>
            <person name="Kim D.S."/>
            <person name="Ko S.H."/>
            <person name="Yang S.H."/>
            <person name="Lee J.S."/>
        </authorList>
    </citation>
    <scope>NUCLEOTIDE SEQUENCE [LARGE SCALE GENOMIC DNA]</scope>
    <source>
        <strain evidence="1 2">KCTC 33723</strain>
    </source>
</reference>
<dbReference type="RefSeq" id="WP_125662111.1">
    <property type="nucleotide sequence ID" value="NZ_AP019308.1"/>
</dbReference>
<dbReference type="PANTHER" id="PTHR43280:SF2">
    <property type="entry name" value="HTH-TYPE TRANSCRIPTIONAL REGULATOR EXSA"/>
    <property type="match status" value="1"/>
</dbReference>
<protein>
    <submittedName>
        <fullName evidence="1">Uncharacterized protein</fullName>
    </submittedName>
</protein>
<dbReference type="InterPro" id="IPR014710">
    <property type="entry name" value="RmlC-like_jellyroll"/>
</dbReference>
<dbReference type="InterPro" id="IPR018060">
    <property type="entry name" value="HTH_AraC"/>
</dbReference>
<evidence type="ECO:0000313" key="1">
    <source>
        <dbReference type="EMBL" id="BBH23057.1"/>
    </source>
</evidence>
<name>A0A3G9IVZ0_9BACL</name>
<dbReference type="SUPFAM" id="SSF46689">
    <property type="entry name" value="Homeodomain-like"/>
    <property type="match status" value="1"/>
</dbReference>
<dbReference type="Gene3D" id="2.60.120.10">
    <property type="entry name" value="Jelly Rolls"/>
    <property type="match status" value="1"/>
</dbReference>
<dbReference type="PANTHER" id="PTHR43280">
    <property type="entry name" value="ARAC-FAMILY TRANSCRIPTIONAL REGULATOR"/>
    <property type="match status" value="1"/>
</dbReference>
<dbReference type="Gene3D" id="1.10.10.60">
    <property type="entry name" value="Homeodomain-like"/>
    <property type="match status" value="2"/>
</dbReference>
<organism evidence="1 2">
    <name type="scientific">Paenibacillus baekrokdamisoli</name>
    <dbReference type="NCBI Taxonomy" id="1712516"/>
    <lineage>
        <taxon>Bacteria</taxon>
        <taxon>Bacillati</taxon>
        <taxon>Bacillota</taxon>
        <taxon>Bacilli</taxon>
        <taxon>Bacillales</taxon>
        <taxon>Paenibacillaceae</taxon>
        <taxon>Paenibacillus</taxon>
    </lineage>
</organism>
<proteinExistence type="predicted"/>
<dbReference type="Pfam" id="PF12833">
    <property type="entry name" value="HTH_18"/>
    <property type="match status" value="1"/>
</dbReference>
<dbReference type="Proteomes" id="UP000275368">
    <property type="component" value="Chromosome"/>
</dbReference>
<dbReference type="SUPFAM" id="SSF51215">
    <property type="entry name" value="Regulatory protein AraC"/>
    <property type="match status" value="1"/>
</dbReference>
<dbReference type="AlphaFoldDB" id="A0A3G9IVZ0"/>
<dbReference type="OrthoDB" id="9811996at2"/>
<dbReference type="PRINTS" id="PR00032">
    <property type="entry name" value="HTHARAC"/>
</dbReference>
<accession>A0A3G9IVZ0</accession>
<dbReference type="InterPro" id="IPR037923">
    <property type="entry name" value="HTH-like"/>
</dbReference>
<dbReference type="Pfam" id="PF02311">
    <property type="entry name" value="AraC_binding"/>
    <property type="match status" value="1"/>
</dbReference>
<keyword evidence="2" id="KW-1185">Reference proteome</keyword>
<gene>
    <name evidence="1" type="ORF">Back11_44020</name>
</gene>
<evidence type="ECO:0000313" key="2">
    <source>
        <dbReference type="Proteomes" id="UP000275368"/>
    </source>
</evidence>
<dbReference type="SMART" id="SM00342">
    <property type="entry name" value="HTH_ARAC"/>
    <property type="match status" value="1"/>
</dbReference>
<dbReference type="GO" id="GO:0043565">
    <property type="term" value="F:sequence-specific DNA binding"/>
    <property type="evidence" value="ECO:0007669"/>
    <property type="project" value="InterPro"/>
</dbReference>
<dbReference type="PROSITE" id="PS01124">
    <property type="entry name" value="HTH_ARAC_FAMILY_2"/>
    <property type="match status" value="1"/>
</dbReference>
<dbReference type="InterPro" id="IPR003313">
    <property type="entry name" value="AraC-bd"/>
</dbReference>
<sequence length="294" mass="33596">MNADRLNDISPFVRIAKIVTSSAFSNSWIDYDNVLTYIEDGEAEFSINGITYPVSKGDLILVPPFVNHLINVTSARPLIQYIAHFDLYFRKERTFWDNVGISKDGQNEVYPEEMYFSGFSPVSRLPYVDQKNVNCSFLKMYREYMGKSPNYSLLSKALLIELIIIFLRNQKIYSLEKGIVTKGWAIIKKSIDYIHSNYCIPDLDNIKISWDCGVSSSHLSFIFKDQLGISVHKYLNQVRIEEAKKLIAIGDETLSSIAERVGFASLHQFSKVFKKQTGVAPSHFLAVYARRVEA</sequence>
<dbReference type="InterPro" id="IPR018062">
    <property type="entry name" value="HTH_AraC-typ_CS"/>
</dbReference>
<dbReference type="InterPro" id="IPR009057">
    <property type="entry name" value="Homeodomain-like_sf"/>
</dbReference>
<dbReference type="PROSITE" id="PS00041">
    <property type="entry name" value="HTH_ARAC_FAMILY_1"/>
    <property type="match status" value="1"/>
</dbReference>
<dbReference type="GO" id="GO:0003700">
    <property type="term" value="F:DNA-binding transcription factor activity"/>
    <property type="evidence" value="ECO:0007669"/>
    <property type="project" value="InterPro"/>
</dbReference>
<dbReference type="InterPro" id="IPR020449">
    <property type="entry name" value="Tscrpt_reg_AraC-type_HTH"/>
</dbReference>
<dbReference type="KEGG" id="pbk:Back11_44020"/>